<evidence type="ECO:0000313" key="3">
    <source>
        <dbReference type="Proteomes" id="UP000521872"/>
    </source>
</evidence>
<name>A0A8H4QKR2_9AGAR</name>
<dbReference type="AlphaFoldDB" id="A0A8H4QKR2"/>
<dbReference type="Proteomes" id="UP000521872">
    <property type="component" value="Unassembled WGS sequence"/>
</dbReference>
<protein>
    <submittedName>
        <fullName evidence="2">Uncharacterized protein</fullName>
    </submittedName>
</protein>
<sequence>MQLMTLAIAMASFAMASASAAVKPQVHTAERVYQTIIKESPFMVLTTSTVVWTQSPSITTPASTVPPSPTIVY</sequence>
<feature type="signal peptide" evidence="1">
    <location>
        <begin position="1"/>
        <end position="21"/>
    </location>
</feature>
<accession>A0A8H4QKR2</accession>
<keyword evidence="3" id="KW-1185">Reference proteome</keyword>
<evidence type="ECO:0000313" key="2">
    <source>
        <dbReference type="EMBL" id="KAF4612520.1"/>
    </source>
</evidence>
<comment type="caution">
    <text evidence="2">The sequence shown here is derived from an EMBL/GenBank/DDBJ whole genome shotgun (WGS) entry which is preliminary data.</text>
</comment>
<evidence type="ECO:0000256" key="1">
    <source>
        <dbReference type="SAM" id="SignalP"/>
    </source>
</evidence>
<keyword evidence="1" id="KW-0732">Signal</keyword>
<reference evidence="2 3" key="1">
    <citation type="submission" date="2019-12" db="EMBL/GenBank/DDBJ databases">
        <authorList>
            <person name="Floudas D."/>
            <person name="Bentzer J."/>
            <person name="Ahren D."/>
            <person name="Johansson T."/>
            <person name="Persson P."/>
            <person name="Tunlid A."/>
        </authorList>
    </citation>
    <scope>NUCLEOTIDE SEQUENCE [LARGE SCALE GENOMIC DNA]</scope>
    <source>
        <strain evidence="2 3">CBS 102.39</strain>
    </source>
</reference>
<feature type="chain" id="PRO_5034884462" evidence="1">
    <location>
        <begin position="22"/>
        <end position="73"/>
    </location>
</feature>
<gene>
    <name evidence="2" type="ORF">D9613_012767</name>
</gene>
<dbReference type="EMBL" id="JAACJL010000049">
    <property type="protein sequence ID" value="KAF4612520.1"/>
    <property type="molecule type" value="Genomic_DNA"/>
</dbReference>
<proteinExistence type="predicted"/>
<organism evidence="2 3">
    <name type="scientific">Agrocybe pediades</name>
    <dbReference type="NCBI Taxonomy" id="84607"/>
    <lineage>
        <taxon>Eukaryota</taxon>
        <taxon>Fungi</taxon>
        <taxon>Dikarya</taxon>
        <taxon>Basidiomycota</taxon>
        <taxon>Agaricomycotina</taxon>
        <taxon>Agaricomycetes</taxon>
        <taxon>Agaricomycetidae</taxon>
        <taxon>Agaricales</taxon>
        <taxon>Agaricineae</taxon>
        <taxon>Strophariaceae</taxon>
        <taxon>Agrocybe</taxon>
    </lineage>
</organism>